<keyword evidence="3" id="KW-0418">Kinase</keyword>
<reference evidence="3" key="2">
    <citation type="journal article" date="2023" name="Science">
        <title>Genomic signatures of disease resistance in endangered staghorn corals.</title>
        <authorList>
            <person name="Vollmer S.V."/>
            <person name="Selwyn J.D."/>
            <person name="Despard B.A."/>
            <person name="Roesel C.L."/>
        </authorList>
    </citation>
    <scope>NUCLEOTIDE SEQUENCE</scope>
    <source>
        <strain evidence="3">K2</strain>
    </source>
</reference>
<feature type="compositionally biased region" description="Acidic residues" evidence="1">
    <location>
        <begin position="436"/>
        <end position="452"/>
    </location>
</feature>
<accession>A0AAD9R1I8</accession>
<evidence type="ECO:0000259" key="2">
    <source>
        <dbReference type="PROSITE" id="PS50146"/>
    </source>
</evidence>
<dbReference type="PANTHER" id="PTHR12358:SF111">
    <property type="entry name" value="CERAMIDE KINASE, ISOFORM A"/>
    <property type="match status" value="1"/>
</dbReference>
<keyword evidence="4" id="KW-1185">Reference proteome</keyword>
<dbReference type="Proteomes" id="UP001249851">
    <property type="component" value="Unassembled WGS sequence"/>
</dbReference>
<dbReference type="PANTHER" id="PTHR12358">
    <property type="entry name" value="SPHINGOSINE KINASE"/>
    <property type="match status" value="1"/>
</dbReference>
<dbReference type="GO" id="GO:0016020">
    <property type="term" value="C:membrane"/>
    <property type="evidence" value="ECO:0007669"/>
    <property type="project" value="GOC"/>
</dbReference>
<dbReference type="SUPFAM" id="SSF111331">
    <property type="entry name" value="NAD kinase/diacylglycerol kinase-like"/>
    <property type="match status" value="1"/>
</dbReference>
<feature type="region of interest" description="Disordered" evidence="1">
    <location>
        <begin position="436"/>
        <end position="455"/>
    </location>
</feature>
<feature type="domain" description="DAGKc" evidence="2">
    <location>
        <begin position="129"/>
        <end position="283"/>
    </location>
</feature>
<evidence type="ECO:0000313" key="4">
    <source>
        <dbReference type="Proteomes" id="UP001249851"/>
    </source>
</evidence>
<dbReference type="GO" id="GO:0001729">
    <property type="term" value="F:ceramide kinase activity"/>
    <property type="evidence" value="ECO:0007669"/>
    <property type="project" value="TreeGrafter"/>
</dbReference>
<dbReference type="InterPro" id="IPR016064">
    <property type="entry name" value="NAD/diacylglycerol_kinase_sf"/>
</dbReference>
<dbReference type="AlphaFoldDB" id="A0AAD9R1I8"/>
<dbReference type="Gene3D" id="2.60.200.40">
    <property type="match status" value="1"/>
</dbReference>
<dbReference type="EMBL" id="JARQWQ010000006">
    <property type="protein sequence ID" value="KAK2571365.1"/>
    <property type="molecule type" value="Genomic_DNA"/>
</dbReference>
<dbReference type="InterPro" id="IPR045363">
    <property type="entry name" value="CERK_C"/>
</dbReference>
<evidence type="ECO:0000313" key="3">
    <source>
        <dbReference type="EMBL" id="KAK2571365.1"/>
    </source>
</evidence>
<dbReference type="PROSITE" id="PS50146">
    <property type="entry name" value="DAGK"/>
    <property type="match status" value="1"/>
</dbReference>
<sequence>MATQQGETSPPKLKAVLKITGKLHDVFLDEEEIVWALQGELNAGSDHKAYDISTRSIKLVDVIGAWIAKRHSPNKPRNEGELVGFTLFTFAKAGNRKLSEARLTFECDDISVCEEWIEKINDTLQGFHERPRKLKVVINPRSKKGQARLVYLKQVAPLFDKAGIRAHLMMTQRAGHAWEYFRTADLSTYDGVVCVGGDGIVHEVVNGLLEKSHGNVGIDLVDGTLPDNFTALPLSVRVGIIPAGSTEVVVFSAQGINDPFTSAIHIILGHTIPLDICSLWNDNKHIRFTFSLAYGFLGDVLKTSERNRWMGPKRYKWGAARRLWKMNCEVCKDETSDAVTKQNQAEWKAFHGRVVGVNFYTLPNLCEISPEGPSPSCHLGDGFTDLVIVKECSRFQMKSHIQRSFNYKDQRKPRISVLSPDSNEWYSCKGRKLDVDDDDKSDGNAEDDDSGDYDVNNECNGDVNATTKTIIFAFPFVECHRIKECHVKACDKSGYPVQGVDGPLLDSYRGSRNPKDKSVGTWNVDGEILRQHSLSLRVHRQLVTVFGSGIEDVSEQKCCLRK</sequence>
<dbReference type="InterPro" id="IPR050187">
    <property type="entry name" value="Lipid_Phosphate_FormReg"/>
</dbReference>
<dbReference type="InterPro" id="IPR057465">
    <property type="entry name" value="CERK_PH"/>
</dbReference>
<proteinExistence type="predicted"/>
<protein>
    <submittedName>
        <fullName evidence="3">Ceramide kinase</fullName>
    </submittedName>
</protein>
<reference evidence="3" key="1">
    <citation type="journal article" date="2023" name="G3 (Bethesda)">
        <title>Whole genome assembly and annotation of the endangered Caribbean coral Acropora cervicornis.</title>
        <authorList>
            <person name="Selwyn J.D."/>
            <person name="Vollmer S.V."/>
        </authorList>
    </citation>
    <scope>NUCLEOTIDE SEQUENCE</scope>
    <source>
        <strain evidence="3">K2</strain>
    </source>
</reference>
<dbReference type="Pfam" id="PF19280">
    <property type="entry name" value="CERK_C"/>
    <property type="match status" value="2"/>
</dbReference>
<organism evidence="3 4">
    <name type="scientific">Acropora cervicornis</name>
    <name type="common">Staghorn coral</name>
    <dbReference type="NCBI Taxonomy" id="6130"/>
    <lineage>
        <taxon>Eukaryota</taxon>
        <taxon>Metazoa</taxon>
        <taxon>Cnidaria</taxon>
        <taxon>Anthozoa</taxon>
        <taxon>Hexacorallia</taxon>
        <taxon>Scleractinia</taxon>
        <taxon>Astrocoeniina</taxon>
        <taxon>Acroporidae</taxon>
        <taxon>Acropora</taxon>
    </lineage>
</organism>
<evidence type="ECO:0000256" key="1">
    <source>
        <dbReference type="SAM" id="MobiDB-lite"/>
    </source>
</evidence>
<gene>
    <name evidence="3" type="ORF">P5673_003952</name>
</gene>
<dbReference type="InterPro" id="IPR001206">
    <property type="entry name" value="Diacylglycerol_kinase_cat_dom"/>
</dbReference>
<dbReference type="Gene3D" id="3.40.50.10330">
    <property type="entry name" value="Probable inorganic polyphosphate/atp-NAD kinase, domain 1"/>
    <property type="match status" value="1"/>
</dbReference>
<keyword evidence="3" id="KW-0808">Transferase</keyword>
<dbReference type="GO" id="GO:0006672">
    <property type="term" value="P:ceramide metabolic process"/>
    <property type="evidence" value="ECO:0007669"/>
    <property type="project" value="TreeGrafter"/>
</dbReference>
<dbReference type="InterPro" id="IPR017438">
    <property type="entry name" value="ATP-NAD_kinase_N"/>
</dbReference>
<dbReference type="Pfam" id="PF00781">
    <property type="entry name" value="DAGK_cat"/>
    <property type="match status" value="1"/>
</dbReference>
<dbReference type="Pfam" id="PF25382">
    <property type="entry name" value="PH_CERK"/>
    <property type="match status" value="1"/>
</dbReference>
<comment type="caution">
    <text evidence="3">The sequence shown here is derived from an EMBL/GenBank/DDBJ whole genome shotgun (WGS) entry which is preliminary data.</text>
</comment>
<name>A0AAD9R1I8_ACRCE</name>